<name>H5U3J9_9ACTN</name>
<dbReference type="SUPFAM" id="SSF53649">
    <property type="entry name" value="Alkaline phosphatase-like"/>
    <property type="match status" value="1"/>
</dbReference>
<reference evidence="2 3" key="1">
    <citation type="submission" date="2012-02" db="EMBL/GenBank/DDBJ databases">
        <title>Whole genome shotgun sequence of Gordonia sputi NBRC 100414.</title>
        <authorList>
            <person name="Yoshida I."/>
            <person name="Hosoyama A."/>
            <person name="Tsuchikane K."/>
            <person name="Katsumata H."/>
            <person name="Yamazaki S."/>
            <person name="Fujita N."/>
        </authorList>
    </citation>
    <scope>NUCLEOTIDE SEQUENCE [LARGE SCALE GENOMIC DNA]</scope>
    <source>
        <strain evidence="2 3">NBRC 100414</strain>
    </source>
</reference>
<organism evidence="2 3">
    <name type="scientific">Gordonia sputi NBRC 100414</name>
    <dbReference type="NCBI Taxonomy" id="1089453"/>
    <lineage>
        <taxon>Bacteria</taxon>
        <taxon>Bacillati</taxon>
        <taxon>Actinomycetota</taxon>
        <taxon>Actinomycetes</taxon>
        <taxon>Mycobacteriales</taxon>
        <taxon>Gordoniaceae</taxon>
        <taxon>Gordonia</taxon>
    </lineage>
</organism>
<evidence type="ECO:0000313" key="2">
    <source>
        <dbReference type="EMBL" id="GAB40307.1"/>
    </source>
</evidence>
<dbReference type="Gene3D" id="3.40.720.10">
    <property type="entry name" value="Alkaline Phosphatase, subunit A"/>
    <property type="match status" value="1"/>
</dbReference>
<dbReference type="InterPro" id="IPR000917">
    <property type="entry name" value="Sulfatase_N"/>
</dbReference>
<dbReference type="PANTHER" id="PTHR46615:SF1">
    <property type="entry name" value="ARYLSULFATASE K"/>
    <property type="match status" value="1"/>
</dbReference>
<dbReference type="Proteomes" id="UP000005845">
    <property type="component" value="Unassembled WGS sequence"/>
</dbReference>
<dbReference type="GO" id="GO:0015024">
    <property type="term" value="F:glucuronate-2-sulfatase activity"/>
    <property type="evidence" value="ECO:0007669"/>
    <property type="project" value="TreeGrafter"/>
</dbReference>
<protein>
    <submittedName>
        <fullName evidence="2">Putative sulfatase</fullName>
    </submittedName>
</protein>
<dbReference type="EMBL" id="BAFC01000096">
    <property type="protein sequence ID" value="GAB40307.1"/>
    <property type="molecule type" value="Genomic_DNA"/>
</dbReference>
<dbReference type="AlphaFoldDB" id="H5U3J9"/>
<dbReference type="GO" id="GO:0004065">
    <property type="term" value="F:arylsulfatase activity"/>
    <property type="evidence" value="ECO:0007669"/>
    <property type="project" value="TreeGrafter"/>
</dbReference>
<dbReference type="CDD" id="cd16035">
    <property type="entry name" value="sulfatase_like"/>
    <property type="match status" value="1"/>
</dbReference>
<comment type="caution">
    <text evidence="2">The sequence shown here is derived from an EMBL/GenBank/DDBJ whole genome shotgun (WGS) entry which is preliminary data.</text>
</comment>
<proteinExistence type="predicted"/>
<keyword evidence="3" id="KW-1185">Reference proteome</keyword>
<evidence type="ECO:0000313" key="3">
    <source>
        <dbReference type="Proteomes" id="UP000005845"/>
    </source>
</evidence>
<accession>H5U3J9</accession>
<dbReference type="eggNOG" id="COG3119">
    <property type="taxonomic scope" value="Bacteria"/>
</dbReference>
<dbReference type="InterPro" id="IPR017850">
    <property type="entry name" value="Alkaline_phosphatase_core_sf"/>
</dbReference>
<sequence>MTQPNIVFVFTDQERYFDSWPQGMDLPGRERLQSEGVSFEKHYAPASMCTSSRSVMITGLQTPDTKMFDNSDMRYVAPMSYDIPTVGDMLRMGGYYTAYKGKWHLNAAFDVENPERLFTAEMNNYGFSDYMWPGDVVGKTLGGYKFDDVIGGTALAWLRNRGRPLTDEQRPWALFVSLVNPHDIMYFNTDLPGEPVQDTGRLLMEAAPAPTNVLYEKSWNTTLPSSLGQRFDESGRPAAHGEFDRAWAYTLGHIPLEEERWQRHSDFYLNSIRSVDRQLELLLTELDNLGLGDNTIVVFTSDHGEMGGAHGLRGKGPFAYEECIHLPMHVRHPDVAGGQSMNALTGHIDLVPSLLSMAGISSTNASEFAGRDLPGCDFSEALSDPASAELHSRRDAILYTYSGIATNDAETIRAVVELKAAGKDPQAELFASGWQPDFTKRGSLRTVFDGRYKFTRYFAPIQRHVPADIDELYEHNDVELYDLRTDPGEMNNLGAVKGRNDDLVMAMSNALEAAIAREIGVDDGREMPAFESVEWHLDTIDL</sequence>
<gene>
    <name evidence="2" type="ORF">GOSPT_098_00120</name>
</gene>
<dbReference type="PANTHER" id="PTHR46615">
    <property type="entry name" value="ARYLSULFATASE K"/>
    <property type="match status" value="1"/>
</dbReference>
<dbReference type="Pfam" id="PF00884">
    <property type="entry name" value="Sulfatase"/>
    <property type="match status" value="1"/>
</dbReference>
<dbReference type="InterPro" id="IPR051849">
    <property type="entry name" value="GAG-degrading_sulfatase"/>
</dbReference>
<evidence type="ECO:0000259" key="1">
    <source>
        <dbReference type="Pfam" id="PF00884"/>
    </source>
</evidence>
<feature type="domain" description="Sulfatase N-terminal" evidence="1">
    <location>
        <begin position="4"/>
        <end position="360"/>
    </location>
</feature>
<dbReference type="RefSeq" id="WP_005207366.1">
    <property type="nucleotide sequence ID" value="NZ_BAFC01000096.1"/>
</dbReference>